<gene>
    <name evidence="1" type="ORF">AV530_006074</name>
</gene>
<proteinExistence type="predicted"/>
<keyword evidence="2" id="KW-1185">Reference proteome</keyword>
<protein>
    <submittedName>
        <fullName evidence="1">Uncharacterized protein</fullName>
    </submittedName>
</protein>
<dbReference type="AlphaFoldDB" id="A0A1V4J875"/>
<sequence length="68" mass="7226">MIKDYFQSSGRGRFAVATASGITRQTPSGVWNAVYLQHSGASGLTSDTFVNTAATLTWGAGLYRSLHS</sequence>
<evidence type="ECO:0000313" key="2">
    <source>
        <dbReference type="Proteomes" id="UP000190648"/>
    </source>
</evidence>
<comment type="caution">
    <text evidence="1">The sequence shown here is derived from an EMBL/GenBank/DDBJ whole genome shotgun (WGS) entry which is preliminary data.</text>
</comment>
<dbReference type="EMBL" id="LSYS01008581">
    <property type="protein sequence ID" value="OPJ68431.1"/>
    <property type="molecule type" value="Genomic_DNA"/>
</dbReference>
<dbReference type="Proteomes" id="UP000190648">
    <property type="component" value="Unassembled WGS sequence"/>
</dbReference>
<reference evidence="1 2" key="1">
    <citation type="submission" date="2016-02" db="EMBL/GenBank/DDBJ databases">
        <title>Band-tailed pigeon sequencing and assembly.</title>
        <authorList>
            <person name="Soares A.E."/>
            <person name="Novak B.J."/>
            <person name="Rice E.S."/>
            <person name="O'Connell B."/>
            <person name="Chang D."/>
            <person name="Weber S."/>
            <person name="Shapiro B."/>
        </authorList>
    </citation>
    <scope>NUCLEOTIDE SEQUENCE [LARGE SCALE GENOMIC DNA]</scope>
    <source>
        <strain evidence="1">BTP2013</strain>
        <tissue evidence="1">Blood</tissue>
    </source>
</reference>
<name>A0A1V4J875_PATFA</name>
<organism evidence="1 2">
    <name type="scientific">Patagioenas fasciata monilis</name>
    <dbReference type="NCBI Taxonomy" id="372326"/>
    <lineage>
        <taxon>Eukaryota</taxon>
        <taxon>Metazoa</taxon>
        <taxon>Chordata</taxon>
        <taxon>Craniata</taxon>
        <taxon>Vertebrata</taxon>
        <taxon>Euteleostomi</taxon>
        <taxon>Archelosauria</taxon>
        <taxon>Archosauria</taxon>
        <taxon>Dinosauria</taxon>
        <taxon>Saurischia</taxon>
        <taxon>Theropoda</taxon>
        <taxon>Coelurosauria</taxon>
        <taxon>Aves</taxon>
        <taxon>Neognathae</taxon>
        <taxon>Neoaves</taxon>
        <taxon>Columbimorphae</taxon>
        <taxon>Columbiformes</taxon>
        <taxon>Columbidae</taxon>
        <taxon>Patagioenas</taxon>
    </lineage>
</organism>
<evidence type="ECO:0000313" key="1">
    <source>
        <dbReference type="EMBL" id="OPJ68431.1"/>
    </source>
</evidence>
<accession>A0A1V4J875</accession>